<evidence type="ECO:0000256" key="9">
    <source>
        <dbReference type="ARBA" id="ARBA00022692"/>
    </source>
</evidence>
<evidence type="ECO:0000256" key="2">
    <source>
        <dbReference type="ARBA" id="ARBA00007606"/>
    </source>
</evidence>
<comment type="subcellular location">
    <subcellularLocation>
        <location evidence="1">Cell membrane</location>
        <topology evidence="1">Single-pass type I membrane protein</topology>
    </subcellularLocation>
</comment>
<dbReference type="GO" id="GO:0030246">
    <property type="term" value="F:carbohydrate binding"/>
    <property type="evidence" value="ECO:0007669"/>
    <property type="project" value="UniProtKB-KW"/>
</dbReference>
<keyword evidence="11" id="KW-0430">Lectin</keyword>
<dbReference type="EC" id="2.7.11.1" evidence="5"/>
<dbReference type="PROSITE" id="PS00107">
    <property type="entry name" value="PROTEIN_KINASE_ATP"/>
    <property type="match status" value="1"/>
</dbReference>
<evidence type="ECO:0000256" key="16">
    <source>
        <dbReference type="ARBA" id="ARBA00023136"/>
    </source>
</evidence>
<dbReference type="PROSITE" id="PS00108">
    <property type="entry name" value="PROTEIN_KINASE_ST"/>
    <property type="match status" value="1"/>
</dbReference>
<dbReference type="Proteomes" id="UP000594261">
    <property type="component" value="Chromosome 2"/>
</dbReference>
<dbReference type="PANTHER" id="PTHR27007">
    <property type="match status" value="1"/>
</dbReference>
<dbReference type="GO" id="GO:0005886">
    <property type="term" value="C:plasma membrane"/>
    <property type="evidence" value="ECO:0007669"/>
    <property type="project" value="UniProtKB-SubCell"/>
</dbReference>
<dbReference type="InterPro" id="IPR008271">
    <property type="entry name" value="Ser/Thr_kinase_AS"/>
</dbReference>
<comment type="similarity">
    <text evidence="3">In the N-terminal section; belongs to the leguminous lectin family.</text>
</comment>
<reference evidence="24" key="2">
    <citation type="submission" date="2021-01" db="UniProtKB">
        <authorList>
            <consortium name="EnsemblPlants"/>
        </authorList>
    </citation>
    <scope>IDENTIFICATION</scope>
</reference>
<dbReference type="SUPFAM" id="SSF49899">
    <property type="entry name" value="Concanavalin A-like lectins/glucanases"/>
    <property type="match status" value="2"/>
</dbReference>
<keyword evidence="17" id="KW-0675">Receptor</keyword>
<comment type="similarity">
    <text evidence="4">In the C-terminal section; belongs to the protein kinase superfamily. Ser/Thr protein kinase family.</text>
</comment>
<sequence length="926" mass="101900">MLLLLFFSTFLIQPSLSSVMDPITFSFPTFNPESCSNGELICMGSATAVDGYLSITPEPQPGNFTQLKTKVGRVLYSHPMLAWPANISTIFTVRISPFQNSTDSGDGMAFIIAPNLDPSPPDSHGFFLGILDRSTEVSSSSDKDDREIDEYHDENNYSNSSSDSNGDSSCESTSSNERYSSGTTGIPLKVDDVLECCAMNILSKIKADRLHTLRNMYQIPMDVHTRLPALGKWCYTLDSPRVGIYESYLLGGLRLPLNTFARELVHGLDFGRQFFFILGFWNGNPIEVRRGAFPPYTSAMGRLRSEGIVRQLAVELDTFKNEYDLDGNHIGIDTTSMINPIAAKSLNDTGIELKSGRDIKVKIDYDGWKNMLQISVGYSGKPLVTILEQSIVMSDTVPSSVFVGFTASTGLVSESHKVIDWVFTSVPLPLSSIHNGHEKDHKIKKTVLVSVTTCFMVLLVIVTCMFLPSVLRKLRKKNQRDLDIETQSRIAANVPKKFTYKQLSKATRNFSKENLLGKGGFGSVYRGIISVPPKVLAVKKISATSKQGEREYMAEICTIGRMRHKNIVQLQGWCHEGENLLLVYEFMSNGSLDRFIGKEFLDWETRYKILTGLASALLYLHEECGNPVVHRDIKPNNVMLDSDFNAHLGDFGLARILQNDASVTTMLAGTPGYLAPEMGFIGKATPESDVYSFGMVVLEVVCGKRSKDIMDEHGLVDYVWNLYGENGLLECVDQMLQGKFDEEQVKRTLIVGLACLHPDSMFRPKMRKVVNILMDPNEPLMNLPGNRPSGVYVVFPSNSSTSPTTTDGSLLLQSSMASLMSSNEPIMNSPGNRPSGAFVFFSSNSSTSTTATDGSSLLQSSMASLMNPNKPLINFPGNQPSGEHVSFSSTSSSSTTTTDINFGSKSGSALLQSSMPSLDEIEVQCD</sequence>
<evidence type="ECO:0000256" key="18">
    <source>
        <dbReference type="ARBA" id="ARBA00023180"/>
    </source>
</evidence>
<keyword evidence="25" id="KW-1185">Reference proteome</keyword>
<name>A0A7N2KU45_QUELO</name>
<keyword evidence="13" id="KW-0418">Kinase</keyword>
<dbReference type="InParanoid" id="A0A7N2KU45"/>
<evidence type="ECO:0000256" key="4">
    <source>
        <dbReference type="ARBA" id="ARBA00010217"/>
    </source>
</evidence>
<evidence type="ECO:0000259" key="23">
    <source>
        <dbReference type="PROSITE" id="PS50011"/>
    </source>
</evidence>
<evidence type="ECO:0000256" key="10">
    <source>
        <dbReference type="ARBA" id="ARBA00022729"/>
    </source>
</evidence>
<evidence type="ECO:0000256" key="13">
    <source>
        <dbReference type="ARBA" id="ARBA00022777"/>
    </source>
</evidence>
<feature type="domain" description="Protein kinase" evidence="23">
    <location>
        <begin position="510"/>
        <end position="781"/>
    </location>
</feature>
<dbReference type="InterPro" id="IPR050528">
    <property type="entry name" value="L-type_Lectin-RKs"/>
</dbReference>
<keyword evidence="16 21" id="KW-0472">Membrane</keyword>
<evidence type="ECO:0000256" key="5">
    <source>
        <dbReference type="ARBA" id="ARBA00012513"/>
    </source>
</evidence>
<evidence type="ECO:0000256" key="8">
    <source>
        <dbReference type="ARBA" id="ARBA00022679"/>
    </source>
</evidence>
<dbReference type="AlphaFoldDB" id="A0A7N2KU45"/>
<evidence type="ECO:0000256" key="12">
    <source>
        <dbReference type="ARBA" id="ARBA00022741"/>
    </source>
</evidence>
<dbReference type="GO" id="GO:0005524">
    <property type="term" value="F:ATP binding"/>
    <property type="evidence" value="ECO:0007669"/>
    <property type="project" value="UniProtKB-UniRule"/>
</dbReference>
<keyword evidence="10 22" id="KW-0732">Signal</keyword>
<evidence type="ECO:0000256" key="14">
    <source>
        <dbReference type="ARBA" id="ARBA00022840"/>
    </source>
</evidence>
<evidence type="ECO:0000256" key="19">
    <source>
        <dbReference type="PROSITE-ProRule" id="PRU10141"/>
    </source>
</evidence>
<feature type="binding site" evidence="19">
    <location>
        <position position="540"/>
    </location>
    <ligand>
        <name>ATP</name>
        <dbReference type="ChEBI" id="CHEBI:30616"/>
    </ligand>
</feature>
<reference evidence="25" key="1">
    <citation type="journal article" date="2016" name="G3 (Bethesda)">
        <title>First Draft Assembly and Annotation of the Genome of a California Endemic Oak Quercus lobata Nee (Fagaceae).</title>
        <authorList>
            <person name="Sork V.L."/>
            <person name="Fitz-Gibbon S.T."/>
            <person name="Puiu D."/>
            <person name="Crepeau M."/>
            <person name="Gugger P.F."/>
            <person name="Sherman R."/>
            <person name="Stevens K."/>
            <person name="Langley C.H."/>
            <person name="Pellegrini M."/>
            <person name="Salzberg S.L."/>
        </authorList>
    </citation>
    <scope>NUCLEOTIDE SEQUENCE [LARGE SCALE GENOMIC DNA]</scope>
    <source>
        <strain evidence="25">cv. SW786</strain>
    </source>
</reference>
<dbReference type="Pfam" id="PF00069">
    <property type="entry name" value="Pkinase"/>
    <property type="match status" value="1"/>
</dbReference>
<dbReference type="Gene3D" id="3.30.200.20">
    <property type="entry name" value="Phosphorylase Kinase, domain 1"/>
    <property type="match status" value="1"/>
</dbReference>
<dbReference type="Gene3D" id="1.10.510.10">
    <property type="entry name" value="Transferase(Phosphotransferase) domain 1"/>
    <property type="match status" value="1"/>
</dbReference>
<proteinExistence type="inferred from homology"/>
<dbReference type="SUPFAM" id="SSF56112">
    <property type="entry name" value="Protein kinase-like (PK-like)"/>
    <property type="match status" value="1"/>
</dbReference>
<dbReference type="FunFam" id="1.10.510.10:FF:001026">
    <property type="entry name" value="probable L-type lectin-domain containing receptor kinase S.5"/>
    <property type="match status" value="1"/>
</dbReference>
<evidence type="ECO:0000256" key="21">
    <source>
        <dbReference type="SAM" id="Phobius"/>
    </source>
</evidence>
<accession>A0A7N2KU45</accession>
<dbReference type="Pfam" id="PF00139">
    <property type="entry name" value="Lectin_legB"/>
    <property type="match status" value="2"/>
</dbReference>
<dbReference type="InterPro" id="IPR011009">
    <property type="entry name" value="Kinase-like_dom_sf"/>
</dbReference>
<keyword evidence="7" id="KW-0723">Serine/threonine-protein kinase</keyword>
<dbReference type="PROSITE" id="PS50011">
    <property type="entry name" value="PROTEIN_KINASE_DOM"/>
    <property type="match status" value="1"/>
</dbReference>
<evidence type="ECO:0000256" key="15">
    <source>
        <dbReference type="ARBA" id="ARBA00022989"/>
    </source>
</evidence>
<dbReference type="SMART" id="SM00220">
    <property type="entry name" value="S_TKc"/>
    <property type="match status" value="1"/>
</dbReference>
<feature type="region of interest" description="Disordered" evidence="20">
    <location>
        <begin position="874"/>
        <end position="900"/>
    </location>
</feature>
<dbReference type="GO" id="GO:0004674">
    <property type="term" value="F:protein serine/threonine kinase activity"/>
    <property type="evidence" value="ECO:0007669"/>
    <property type="project" value="UniProtKB-KW"/>
</dbReference>
<evidence type="ECO:0000313" key="25">
    <source>
        <dbReference type="Proteomes" id="UP000594261"/>
    </source>
</evidence>
<evidence type="ECO:0000256" key="11">
    <source>
        <dbReference type="ARBA" id="ARBA00022734"/>
    </source>
</evidence>
<dbReference type="InterPro" id="IPR017441">
    <property type="entry name" value="Protein_kinase_ATP_BS"/>
</dbReference>
<keyword evidence="6" id="KW-1003">Cell membrane</keyword>
<dbReference type="PROSITE" id="PS00307">
    <property type="entry name" value="LECTIN_LEGUME_BETA"/>
    <property type="match status" value="1"/>
</dbReference>
<evidence type="ECO:0000256" key="22">
    <source>
        <dbReference type="SAM" id="SignalP"/>
    </source>
</evidence>
<comment type="similarity">
    <text evidence="2">Belongs to the leguminous lectin family.</text>
</comment>
<dbReference type="EnsemblPlants" id="QL02p022073:mrna">
    <property type="protein sequence ID" value="QL02p022073:mrna"/>
    <property type="gene ID" value="QL02p022073"/>
</dbReference>
<feature type="signal peptide" evidence="22">
    <location>
        <begin position="1"/>
        <end position="17"/>
    </location>
</feature>
<feature type="compositionally biased region" description="Low complexity" evidence="20">
    <location>
        <begin position="156"/>
        <end position="181"/>
    </location>
</feature>
<keyword evidence="8" id="KW-0808">Transferase</keyword>
<dbReference type="InterPro" id="IPR013320">
    <property type="entry name" value="ConA-like_dom_sf"/>
</dbReference>
<evidence type="ECO:0000256" key="1">
    <source>
        <dbReference type="ARBA" id="ARBA00004251"/>
    </source>
</evidence>
<evidence type="ECO:0000256" key="17">
    <source>
        <dbReference type="ARBA" id="ARBA00023170"/>
    </source>
</evidence>
<dbReference type="InterPro" id="IPR001220">
    <property type="entry name" value="Legume_lectin_dom"/>
</dbReference>
<dbReference type="Gramene" id="QL02p022073:mrna">
    <property type="protein sequence ID" value="QL02p022073:mrna"/>
    <property type="gene ID" value="QL02p022073"/>
</dbReference>
<evidence type="ECO:0000256" key="6">
    <source>
        <dbReference type="ARBA" id="ARBA00022475"/>
    </source>
</evidence>
<keyword evidence="12 19" id="KW-0547">Nucleotide-binding</keyword>
<dbReference type="Gene3D" id="2.60.120.200">
    <property type="match status" value="2"/>
</dbReference>
<dbReference type="FunFam" id="3.30.200.20:FF:000178">
    <property type="entry name" value="serine/threonine-protein kinase PBS1-like"/>
    <property type="match status" value="1"/>
</dbReference>
<keyword evidence="15 21" id="KW-1133">Transmembrane helix</keyword>
<evidence type="ECO:0000256" key="20">
    <source>
        <dbReference type="SAM" id="MobiDB-lite"/>
    </source>
</evidence>
<protein>
    <recommendedName>
        <fullName evidence="5">non-specific serine/threonine protein kinase</fullName>
        <ecNumber evidence="5">2.7.11.1</ecNumber>
    </recommendedName>
</protein>
<evidence type="ECO:0000256" key="3">
    <source>
        <dbReference type="ARBA" id="ARBA00008536"/>
    </source>
</evidence>
<feature type="compositionally biased region" description="Low complexity" evidence="20">
    <location>
        <begin position="888"/>
        <end position="898"/>
    </location>
</feature>
<feature type="region of interest" description="Disordered" evidence="20">
    <location>
        <begin position="137"/>
        <end position="181"/>
    </location>
</feature>
<dbReference type="InterPro" id="IPR000719">
    <property type="entry name" value="Prot_kinase_dom"/>
</dbReference>
<feature type="transmembrane region" description="Helical" evidence="21">
    <location>
        <begin position="447"/>
        <end position="471"/>
    </location>
</feature>
<evidence type="ECO:0000256" key="7">
    <source>
        <dbReference type="ARBA" id="ARBA00022527"/>
    </source>
</evidence>
<keyword evidence="14 19" id="KW-0067">ATP-binding</keyword>
<dbReference type="CDD" id="cd14066">
    <property type="entry name" value="STKc_IRAK"/>
    <property type="match status" value="1"/>
</dbReference>
<organism evidence="24 25">
    <name type="scientific">Quercus lobata</name>
    <name type="common">Valley oak</name>
    <dbReference type="NCBI Taxonomy" id="97700"/>
    <lineage>
        <taxon>Eukaryota</taxon>
        <taxon>Viridiplantae</taxon>
        <taxon>Streptophyta</taxon>
        <taxon>Embryophyta</taxon>
        <taxon>Tracheophyta</taxon>
        <taxon>Spermatophyta</taxon>
        <taxon>Magnoliopsida</taxon>
        <taxon>eudicotyledons</taxon>
        <taxon>Gunneridae</taxon>
        <taxon>Pentapetalae</taxon>
        <taxon>rosids</taxon>
        <taxon>fabids</taxon>
        <taxon>Fagales</taxon>
        <taxon>Fagaceae</taxon>
        <taxon>Quercus</taxon>
    </lineage>
</organism>
<feature type="chain" id="PRO_5029589591" description="non-specific serine/threonine protein kinase" evidence="22">
    <location>
        <begin position="18"/>
        <end position="926"/>
    </location>
</feature>
<keyword evidence="9 21" id="KW-0812">Transmembrane</keyword>
<dbReference type="InterPro" id="IPR019825">
    <property type="entry name" value="Lectin_legB_Mn/Ca_BS"/>
</dbReference>
<evidence type="ECO:0000313" key="24">
    <source>
        <dbReference type="EnsemblPlants" id="QL02p022073:mrna"/>
    </source>
</evidence>
<keyword evidence="18" id="KW-0325">Glycoprotein</keyword>